<dbReference type="EC" id="3.6.4.12" evidence="3"/>
<feature type="non-terminal residue" evidence="17">
    <location>
        <position position="170"/>
    </location>
</feature>
<dbReference type="InterPro" id="IPR012340">
    <property type="entry name" value="NA-bd_OB-fold"/>
</dbReference>
<feature type="domain" description="MCM8 N-terminal" evidence="16">
    <location>
        <begin position="3"/>
        <end position="64"/>
    </location>
</feature>
<dbReference type="SUPFAM" id="SSF50249">
    <property type="entry name" value="Nucleic acid-binding proteins"/>
    <property type="match status" value="1"/>
</dbReference>
<evidence type="ECO:0000259" key="16">
    <source>
        <dbReference type="Pfam" id="PF26065"/>
    </source>
</evidence>
<protein>
    <recommendedName>
        <fullName evidence="12">DNA helicase MCM8</fullName>
        <ecNumber evidence="3">3.6.4.12</ecNumber>
    </recommendedName>
    <alternativeName>
        <fullName evidence="13">Minichromosome maintenance 8</fullName>
    </alternativeName>
</protein>
<keyword evidence="5" id="KW-0227">DNA damage</keyword>
<evidence type="ECO:0000256" key="1">
    <source>
        <dbReference type="ARBA" id="ARBA00004123"/>
    </source>
</evidence>
<evidence type="ECO:0000256" key="13">
    <source>
        <dbReference type="ARBA" id="ARBA00042306"/>
    </source>
</evidence>
<comment type="subcellular location">
    <subcellularLocation>
        <location evidence="1">Nucleus</location>
    </subcellularLocation>
</comment>
<evidence type="ECO:0000313" key="17">
    <source>
        <dbReference type="EMBL" id="CAI8050100.1"/>
    </source>
</evidence>
<dbReference type="Proteomes" id="UP001174909">
    <property type="component" value="Unassembled WGS sequence"/>
</dbReference>
<dbReference type="GO" id="GO:0017116">
    <property type="term" value="F:single-stranded DNA helicase activity"/>
    <property type="evidence" value="ECO:0007669"/>
    <property type="project" value="TreeGrafter"/>
</dbReference>
<dbReference type="Pfam" id="PF26065">
    <property type="entry name" value="MCM8_N"/>
    <property type="match status" value="1"/>
</dbReference>
<evidence type="ECO:0000256" key="3">
    <source>
        <dbReference type="ARBA" id="ARBA00012551"/>
    </source>
</evidence>
<comment type="similarity">
    <text evidence="2">Belongs to the MCM family.</text>
</comment>
<organism evidence="17 18">
    <name type="scientific">Geodia barretti</name>
    <name type="common">Barrett's horny sponge</name>
    <dbReference type="NCBI Taxonomy" id="519541"/>
    <lineage>
        <taxon>Eukaryota</taxon>
        <taxon>Metazoa</taxon>
        <taxon>Porifera</taxon>
        <taxon>Demospongiae</taxon>
        <taxon>Heteroscleromorpha</taxon>
        <taxon>Tetractinellida</taxon>
        <taxon>Astrophorina</taxon>
        <taxon>Geodiidae</taxon>
        <taxon>Geodia</taxon>
    </lineage>
</organism>
<keyword evidence="18" id="KW-1185">Reference proteome</keyword>
<evidence type="ECO:0000256" key="6">
    <source>
        <dbReference type="ARBA" id="ARBA00022801"/>
    </source>
</evidence>
<dbReference type="GO" id="GO:0097362">
    <property type="term" value="C:MCM8-MCM9 complex"/>
    <property type="evidence" value="ECO:0007669"/>
    <property type="project" value="UniProtKB-ARBA"/>
</dbReference>
<gene>
    <name evidence="17" type="ORF">GBAR_LOCUS27559</name>
</gene>
<evidence type="ECO:0000256" key="8">
    <source>
        <dbReference type="ARBA" id="ARBA00022840"/>
    </source>
</evidence>
<feature type="non-terminal residue" evidence="17">
    <location>
        <position position="1"/>
    </location>
</feature>
<evidence type="ECO:0000256" key="10">
    <source>
        <dbReference type="ARBA" id="ARBA00023204"/>
    </source>
</evidence>
<dbReference type="Pfam" id="PF17207">
    <property type="entry name" value="MCM_OB"/>
    <property type="match status" value="1"/>
</dbReference>
<keyword evidence="4" id="KW-0547">Nucleotide-binding</keyword>
<dbReference type="InterPro" id="IPR031327">
    <property type="entry name" value="MCM"/>
</dbReference>
<proteinExistence type="inferred from homology"/>
<evidence type="ECO:0000256" key="5">
    <source>
        <dbReference type="ARBA" id="ARBA00022763"/>
    </source>
</evidence>
<dbReference type="GO" id="GO:0016787">
    <property type="term" value="F:hydrolase activity"/>
    <property type="evidence" value="ECO:0007669"/>
    <property type="project" value="UniProtKB-KW"/>
</dbReference>
<dbReference type="GO" id="GO:0005524">
    <property type="term" value="F:ATP binding"/>
    <property type="evidence" value="ECO:0007669"/>
    <property type="project" value="UniProtKB-KW"/>
</dbReference>
<evidence type="ECO:0000256" key="9">
    <source>
        <dbReference type="ARBA" id="ARBA00023125"/>
    </source>
</evidence>
<sequence length="170" mass="18619">APLDYATLIADEVLLGSIPSLPDLIQNQPETTLNCMALALHTVLTSMLQSESQRERDIEGEGEKEGEEECSVLLPSHSPTDSPPLHIRLFNYNPITLLKNVKAPLYGKLVCVQGTVVRAGNIRPLVTRIAFQCLSCHGTQVLSLPDGKYTVPVSCPEPECRGRQFSPLRT</sequence>
<evidence type="ECO:0000256" key="11">
    <source>
        <dbReference type="ARBA" id="ARBA00023242"/>
    </source>
</evidence>
<comment type="caution">
    <text evidence="17">The sequence shown here is derived from an EMBL/GenBank/DDBJ whole genome shotgun (WGS) entry which is preliminary data.</text>
</comment>
<dbReference type="AlphaFoldDB" id="A0AA35TKQ9"/>
<comment type="catalytic activity">
    <reaction evidence="14">
        <text>ATP + H2O = ADP + phosphate + H(+)</text>
        <dbReference type="Rhea" id="RHEA:13065"/>
        <dbReference type="ChEBI" id="CHEBI:15377"/>
        <dbReference type="ChEBI" id="CHEBI:15378"/>
        <dbReference type="ChEBI" id="CHEBI:30616"/>
        <dbReference type="ChEBI" id="CHEBI:43474"/>
        <dbReference type="ChEBI" id="CHEBI:456216"/>
        <dbReference type="EC" id="3.6.4.12"/>
    </reaction>
</comment>
<evidence type="ECO:0000259" key="15">
    <source>
        <dbReference type="Pfam" id="PF17207"/>
    </source>
</evidence>
<evidence type="ECO:0000256" key="12">
    <source>
        <dbReference type="ARBA" id="ARBA00041084"/>
    </source>
</evidence>
<dbReference type="EMBL" id="CASHTH010003834">
    <property type="protein sequence ID" value="CAI8050100.1"/>
    <property type="molecule type" value="Genomic_DNA"/>
</dbReference>
<dbReference type="PANTHER" id="PTHR11630">
    <property type="entry name" value="DNA REPLICATION LICENSING FACTOR MCM FAMILY MEMBER"/>
    <property type="match status" value="1"/>
</dbReference>
<evidence type="ECO:0000256" key="4">
    <source>
        <dbReference type="ARBA" id="ARBA00022741"/>
    </source>
</evidence>
<name>A0AA35TKQ9_GEOBA</name>
<reference evidence="17" key="1">
    <citation type="submission" date="2023-03" db="EMBL/GenBank/DDBJ databases">
        <authorList>
            <person name="Steffen K."/>
            <person name="Cardenas P."/>
        </authorList>
    </citation>
    <scope>NUCLEOTIDE SEQUENCE</scope>
</reference>
<dbReference type="PANTHER" id="PTHR11630:SF47">
    <property type="entry name" value="DNA HELICASE MCM8"/>
    <property type="match status" value="1"/>
</dbReference>
<dbReference type="GO" id="GO:0000724">
    <property type="term" value="P:double-strand break repair via homologous recombination"/>
    <property type="evidence" value="ECO:0007669"/>
    <property type="project" value="UniProtKB-ARBA"/>
</dbReference>
<dbReference type="FunFam" id="2.20.28.10:FF:000007">
    <property type="entry name" value="DNA helicase MCM8 isoform X1"/>
    <property type="match status" value="1"/>
</dbReference>
<dbReference type="GO" id="GO:0003697">
    <property type="term" value="F:single-stranded DNA binding"/>
    <property type="evidence" value="ECO:0007669"/>
    <property type="project" value="TreeGrafter"/>
</dbReference>
<dbReference type="InterPro" id="IPR033762">
    <property type="entry name" value="MCM_OB"/>
</dbReference>
<dbReference type="Gene3D" id="2.20.28.10">
    <property type="match status" value="1"/>
</dbReference>
<evidence type="ECO:0000256" key="7">
    <source>
        <dbReference type="ARBA" id="ARBA00022806"/>
    </source>
</evidence>
<dbReference type="GO" id="GO:0005634">
    <property type="term" value="C:nucleus"/>
    <property type="evidence" value="ECO:0007669"/>
    <property type="project" value="UniProtKB-SubCell"/>
</dbReference>
<keyword evidence="6" id="KW-0378">Hydrolase</keyword>
<dbReference type="InterPro" id="IPR058767">
    <property type="entry name" value="MCM8_N"/>
</dbReference>
<feature type="domain" description="MCM OB" evidence="15">
    <location>
        <begin position="99"/>
        <end position="164"/>
    </location>
</feature>
<evidence type="ECO:0000256" key="14">
    <source>
        <dbReference type="ARBA" id="ARBA00047995"/>
    </source>
</evidence>
<keyword evidence="7 17" id="KW-0347">Helicase</keyword>
<accession>A0AA35TKQ9</accession>
<keyword evidence="11" id="KW-0539">Nucleus</keyword>
<keyword evidence="9" id="KW-0238">DNA-binding</keyword>
<dbReference type="Gene3D" id="2.40.50.140">
    <property type="entry name" value="Nucleic acid-binding proteins"/>
    <property type="match status" value="1"/>
</dbReference>
<evidence type="ECO:0000313" key="18">
    <source>
        <dbReference type="Proteomes" id="UP001174909"/>
    </source>
</evidence>
<keyword evidence="8" id="KW-0067">ATP-binding</keyword>
<keyword evidence="10" id="KW-0234">DNA repair</keyword>
<evidence type="ECO:0000256" key="2">
    <source>
        <dbReference type="ARBA" id="ARBA00008010"/>
    </source>
</evidence>